<keyword evidence="7" id="KW-0288">FMN</keyword>
<dbReference type="PROSITE" id="PS00787">
    <property type="entry name" value="CHORISMATE_SYNTHASE_1"/>
    <property type="match status" value="1"/>
</dbReference>
<dbReference type="EC" id="4.2.3.5" evidence="4"/>
<keyword evidence="11 12" id="KW-0456">Lyase</keyword>
<gene>
    <name evidence="12" type="ORF">M4438_12400</name>
</gene>
<protein>
    <recommendedName>
        <fullName evidence="4">chorismate synthase</fullName>
        <ecNumber evidence="4">4.2.3.5</ecNumber>
    </recommendedName>
</protein>
<evidence type="ECO:0000256" key="1">
    <source>
        <dbReference type="ARBA" id="ARBA00001914"/>
    </source>
</evidence>
<reference evidence="12 13" key="1">
    <citation type="submission" date="2022-05" db="EMBL/GenBank/DDBJ databases">
        <title>Genome Resource of Streptomyces lavenduligriseus GA1-1, a Strain with Broad-Spectrum Antifungal Activity against Phytopathogenic Fungi.</title>
        <authorList>
            <person name="Qi D."/>
        </authorList>
    </citation>
    <scope>NUCLEOTIDE SEQUENCE [LARGE SCALE GENOMIC DNA]</scope>
    <source>
        <strain evidence="12 13">GA1-1</strain>
    </source>
</reference>
<dbReference type="GO" id="GO:0004107">
    <property type="term" value="F:chorismate synthase activity"/>
    <property type="evidence" value="ECO:0007669"/>
    <property type="project" value="UniProtKB-EC"/>
</dbReference>
<comment type="pathway">
    <text evidence="2">Metabolic intermediate biosynthesis; chorismate biosynthesis; chorismate from D-erythrose 4-phosphate and phosphoenolpyruvate: step 7/7.</text>
</comment>
<evidence type="ECO:0000256" key="11">
    <source>
        <dbReference type="ARBA" id="ARBA00023239"/>
    </source>
</evidence>
<dbReference type="SUPFAM" id="SSF103263">
    <property type="entry name" value="Chorismate synthase, AroC"/>
    <property type="match status" value="1"/>
</dbReference>
<proteinExistence type="inferred from homology"/>
<dbReference type="Proteomes" id="UP001202052">
    <property type="component" value="Unassembled WGS sequence"/>
</dbReference>
<dbReference type="InterPro" id="IPR020541">
    <property type="entry name" value="Chorismate_synthase_CS"/>
</dbReference>
<dbReference type="EMBL" id="JAMCCK010000018">
    <property type="protein sequence ID" value="MCL3994315.1"/>
    <property type="molecule type" value="Genomic_DNA"/>
</dbReference>
<evidence type="ECO:0000256" key="2">
    <source>
        <dbReference type="ARBA" id="ARBA00005044"/>
    </source>
</evidence>
<evidence type="ECO:0000256" key="9">
    <source>
        <dbReference type="ARBA" id="ARBA00022857"/>
    </source>
</evidence>
<evidence type="ECO:0000256" key="7">
    <source>
        <dbReference type="ARBA" id="ARBA00022643"/>
    </source>
</evidence>
<evidence type="ECO:0000256" key="8">
    <source>
        <dbReference type="ARBA" id="ARBA00022827"/>
    </source>
</evidence>
<keyword evidence="6" id="KW-0285">Flavoprotein</keyword>
<dbReference type="InterPro" id="IPR000453">
    <property type="entry name" value="Chorismate_synth"/>
</dbReference>
<feature type="non-terminal residue" evidence="12">
    <location>
        <position position="41"/>
    </location>
</feature>
<keyword evidence="8" id="KW-0274">FAD</keyword>
<evidence type="ECO:0000256" key="10">
    <source>
        <dbReference type="ARBA" id="ARBA00023141"/>
    </source>
</evidence>
<dbReference type="Pfam" id="PF01264">
    <property type="entry name" value="Chorismate_synt"/>
    <property type="match status" value="1"/>
</dbReference>
<evidence type="ECO:0000256" key="6">
    <source>
        <dbReference type="ARBA" id="ARBA00022630"/>
    </source>
</evidence>
<keyword evidence="10" id="KW-0057">Aromatic amino acid biosynthesis</keyword>
<evidence type="ECO:0000256" key="3">
    <source>
        <dbReference type="ARBA" id="ARBA00008014"/>
    </source>
</evidence>
<comment type="similarity">
    <text evidence="3">Belongs to the chorismate synthase family.</text>
</comment>
<evidence type="ECO:0000256" key="5">
    <source>
        <dbReference type="ARBA" id="ARBA00022605"/>
    </source>
</evidence>
<keyword evidence="9" id="KW-0521">NADP</keyword>
<evidence type="ECO:0000313" key="12">
    <source>
        <dbReference type="EMBL" id="MCL3994315.1"/>
    </source>
</evidence>
<accession>A0ABT0NSD3</accession>
<comment type="caution">
    <text evidence="12">The sequence shown here is derived from an EMBL/GenBank/DDBJ whole genome shotgun (WGS) entry which is preliminary data.</text>
</comment>
<keyword evidence="5" id="KW-0028">Amino-acid biosynthesis</keyword>
<comment type="cofactor">
    <cofactor evidence="1">
        <name>FMNH2</name>
        <dbReference type="ChEBI" id="CHEBI:57618"/>
    </cofactor>
</comment>
<evidence type="ECO:0000313" key="13">
    <source>
        <dbReference type="Proteomes" id="UP001202052"/>
    </source>
</evidence>
<dbReference type="InterPro" id="IPR035904">
    <property type="entry name" value="Chorismate_synth_AroC_sf"/>
</dbReference>
<evidence type="ECO:0000256" key="4">
    <source>
        <dbReference type="ARBA" id="ARBA00013036"/>
    </source>
</evidence>
<dbReference type="RefSeq" id="WP_249459468.1">
    <property type="nucleotide sequence ID" value="NZ_JAMCCK010000018.1"/>
</dbReference>
<name>A0ABT0NSD3_9ACTN</name>
<organism evidence="12 13">
    <name type="scientific">Streptomyces lavenduligriseus</name>
    <dbReference type="NCBI Taxonomy" id="67315"/>
    <lineage>
        <taxon>Bacteria</taxon>
        <taxon>Bacillati</taxon>
        <taxon>Actinomycetota</taxon>
        <taxon>Actinomycetes</taxon>
        <taxon>Kitasatosporales</taxon>
        <taxon>Streptomycetaceae</taxon>
        <taxon>Streptomyces</taxon>
    </lineage>
</organism>
<sequence>MSTLRWLTAGESHGPALVATLEGLPAGVPITTEMVADHLAR</sequence>
<dbReference type="Gene3D" id="3.60.150.10">
    <property type="entry name" value="Chorismate synthase AroC"/>
    <property type="match status" value="1"/>
</dbReference>
<keyword evidence="13" id="KW-1185">Reference proteome</keyword>